<dbReference type="InterPro" id="IPR022782">
    <property type="entry name" value="AIP3-like_C"/>
</dbReference>
<dbReference type="PANTHER" id="PTHR22635">
    <property type="entry name" value="RING FINGER PROTEIN 207"/>
    <property type="match status" value="1"/>
</dbReference>
<keyword evidence="1" id="KW-0175">Coiled coil</keyword>
<sequence>MSGGIFHPPSSSNAIKQDPLCCLLCNEQYDQPCLLQCYHSFCSNCLRGRSQDGLMLCPMCGAETVLQGDDTTLPPTDSLVTFLLSTTAQKNASCANCEEEHEDMFYCNTCAQPLCEQCRTETHRARMFALHEVVPLGKRTKDIQRHCDRHGQPFIMFSTETKEMLCINCFRDTSVSSRANCIDLESAYNEGCEKLDHEVLAMKELQNAVQDAIVLVKVLLDEIEQNADTEKSAINELYDKIQEKVAATRKTLLQQVDNQYKEKDKIFKEQLCQLSALLPTLHVHLAMASSFSSSANKFEFLELGYVLMSRLSALTHADNPIQPRHTSLISTDHKLEYSKCLELLLTIRPSNDFLSSLHNMSSHRRSGSPRQDKGGMSGASNTLQGGATSSLHYTNGNGRRMNSNGHKVKFIEANTLFADHCKEFEANHRDILQKFELLKVRVQDAQRDMTLRRCLARPQHLKDISEKCDTIEEQANQELEHLQQKHSILEKHWDESCTRIAIEQEIYQAQVNDLVRVKKENEKVATIVRQLQPFISSIGTVTERISPKLGETNRSLKHDNEIQSLFEQINTMSPDSQQRIEAIASVQEERQTQIANKTNPLDDALIKTKGMLKSPSIRDTGPRKDRDSISSDKAKDIEAIIEDPTNSEELNQVDALLKDIRDSVSRKDRDLINSDNQPKNTGTLTKEHIPSEESINTVDTQVGKDSGVSEKSKVIDSLAEEGAKLSEEHVNSSIACLQIAVNHEITTRSGDHLQGGLLEPIDHKSIQNQNVCRDDQKHEK</sequence>
<dbReference type="InterPro" id="IPR000315">
    <property type="entry name" value="Znf_B-box"/>
</dbReference>
<gene>
    <name evidence="3" type="ORF">OFUS_LOCUS192</name>
</gene>
<dbReference type="Gene3D" id="3.30.40.10">
    <property type="entry name" value="Zinc/RING finger domain, C3HC4 (zinc finger)"/>
    <property type="match status" value="1"/>
</dbReference>
<feature type="coiled-coil region" evidence="1">
    <location>
        <begin position="461"/>
        <end position="492"/>
    </location>
</feature>
<dbReference type="GO" id="GO:0008270">
    <property type="term" value="F:zinc ion binding"/>
    <property type="evidence" value="ECO:0007669"/>
    <property type="project" value="InterPro"/>
</dbReference>
<dbReference type="SUPFAM" id="SSF57850">
    <property type="entry name" value="RING/U-box"/>
    <property type="match status" value="1"/>
</dbReference>
<dbReference type="InterPro" id="IPR039320">
    <property type="entry name" value="RNF207"/>
</dbReference>
<feature type="coiled-coil region" evidence="1">
    <location>
        <begin position="202"/>
        <end position="240"/>
    </location>
</feature>
<dbReference type="GO" id="GO:0048471">
    <property type="term" value="C:perinuclear region of cytoplasm"/>
    <property type="evidence" value="ECO:0007669"/>
    <property type="project" value="TreeGrafter"/>
</dbReference>
<dbReference type="PROSITE" id="PS00518">
    <property type="entry name" value="ZF_RING_1"/>
    <property type="match status" value="1"/>
</dbReference>
<keyword evidence="4" id="KW-1185">Reference proteome</keyword>
<dbReference type="EMBL" id="CAIIXF020000001">
    <property type="protein sequence ID" value="CAH1772424.1"/>
    <property type="molecule type" value="Genomic_DNA"/>
</dbReference>
<evidence type="ECO:0000256" key="1">
    <source>
        <dbReference type="SAM" id="Coils"/>
    </source>
</evidence>
<dbReference type="InterPro" id="IPR001841">
    <property type="entry name" value="Znf_RING"/>
</dbReference>
<dbReference type="GO" id="GO:0030544">
    <property type="term" value="F:Hsp70 protein binding"/>
    <property type="evidence" value="ECO:0007669"/>
    <property type="project" value="InterPro"/>
</dbReference>
<dbReference type="GO" id="GO:0044325">
    <property type="term" value="F:transmembrane transporter binding"/>
    <property type="evidence" value="ECO:0007669"/>
    <property type="project" value="TreeGrafter"/>
</dbReference>
<dbReference type="Pfam" id="PF00097">
    <property type="entry name" value="zf-C3HC4"/>
    <property type="match status" value="1"/>
</dbReference>
<dbReference type="Gene3D" id="3.30.160.60">
    <property type="entry name" value="Classic Zinc Finger"/>
    <property type="match status" value="1"/>
</dbReference>
<dbReference type="PROSITE" id="PS50089">
    <property type="entry name" value="ZF_RING_2"/>
    <property type="match status" value="1"/>
</dbReference>
<protein>
    <submittedName>
        <fullName evidence="3">Uncharacterized protein</fullName>
    </submittedName>
</protein>
<dbReference type="PANTHER" id="PTHR22635:SF0">
    <property type="entry name" value="RING FINGER PROTEIN 207"/>
    <property type="match status" value="1"/>
</dbReference>
<dbReference type="SMART" id="SM00184">
    <property type="entry name" value="RING"/>
    <property type="match status" value="1"/>
</dbReference>
<dbReference type="InterPro" id="IPR017907">
    <property type="entry name" value="Znf_RING_CS"/>
</dbReference>
<dbReference type="CDD" id="cd19814">
    <property type="entry name" value="Bbox1_RNF207-like"/>
    <property type="match status" value="1"/>
</dbReference>
<evidence type="ECO:0000313" key="3">
    <source>
        <dbReference type="EMBL" id="CAH1772424.1"/>
    </source>
</evidence>
<feature type="region of interest" description="Disordered" evidence="2">
    <location>
        <begin position="356"/>
        <end position="400"/>
    </location>
</feature>
<dbReference type="PROSITE" id="PS50119">
    <property type="entry name" value="ZF_BBOX"/>
    <property type="match status" value="1"/>
</dbReference>
<dbReference type="Pfam" id="PF00643">
    <property type="entry name" value="zf-B_box"/>
    <property type="match status" value="1"/>
</dbReference>
<feature type="compositionally biased region" description="Basic and acidic residues" evidence="2">
    <location>
        <begin position="620"/>
        <end position="632"/>
    </location>
</feature>
<feature type="compositionally biased region" description="Polar residues" evidence="2">
    <location>
        <begin position="673"/>
        <end position="684"/>
    </location>
</feature>
<dbReference type="Proteomes" id="UP000749559">
    <property type="component" value="Unassembled WGS sequence"/>
</dbReference>
<evidence type="ECO:0000313" key="4">
    <source>
        <dbReference type="Proteomes" id="UP000749559"/>
    </source>
</evidence>
<dbReference type="Gene3D" id="1.20.58.1540">
    <property type="entry name" value="Actin interacting protein 3, C-terminal domain"/>
    <property type="match status" value="1"/>
</dbReference>
<dbReference type="SMART" id="SM00336">
    <property type="entry name" value="BBOX"/>
    <property type="match status" value="1"/>
</dbReference>
<feature type="region of interest" description="Disordered" evidence="2">
    <location>
        <begin position="668"/>
        <end position="694"/>
    </location>
</feature>
<dbReference type="InterPro" id="IPR013083">
    <property type="entry name" value="Znf_RING/FYVE/PHD"/>
</dbReference>
<feature type="region of interest" description="Disordered" evidence="2">
    <location>
        <begin position="607"/>
        <end position="632"/>
    </location>
</feature>
<dbReference type="AlphaFoldDB" id="A0A8J1Y992"/>
<evidence type="ECO:0000256" key="2">
    <source>
        <dbReference type="SAM" id="MobiDB-lite"/>
    </source>
</evidence>
<name>A0A8J1Y992_OWEFU</name>
<dbReference type="OrthoDB" id="9049620at2759"/>
<dbReference type="InterPro" id="IPR018957">
    <property type="entry name" value="Znf_C3HC4_RING-type"/>
</dbReference>
<reference evidence="3" key="1">
    <citation type="submission" date="2022-03" db="EMBL/GenBank/DDBJ databases">
        <authorList>
            <person name="Martin C."/>
        </authorList>
    </citation>
    <scope>NUCLEOTIDE SEQUENCE</scope>
</reference>
<proteinExistence type="predicted"/>
<organism evidence="3 4">
    <name type="scientific">Owenia fusiformis</name>
    <name type="common">Polychaete worm</name>
    <dbReference type="NCBI Taxonomy" id="6347"/>
    <lineage>
        <taxon>Eukaryota</taxon>
        <taxon>Metazoa</taxon>
        <taxon>Spiralia</taxon>
        <taxon>Lophotrochozoa</taxon>
        <taxon>Annelida</taxon>
        <taxon>Polychaeta</taxon>
        <taxon>Sedentaria</taxon>
        <taxon>Canalipalpata</taxon>
        <taxon>Sabellida</taxon>
        <taxon>Oweniida</taxon>
        <taxon>Oweniidae</taxon>
        <taxon>Owenia</taxon>
    </lineage>
</organism>
<accession>A0A8J1Y992</accession>
<comment type="caution">
    <text evidence="3">The sequence shown here is derived from an EMBL/GenBank/DDBJ whole genome shotgun (WGS) entry which is preliminary data.</text>
</comment>
<feature type="compositionally biased region" description="Polar residues" evidence="2">
    <location>
        <begin position="378"/>
        <end position="400"/>
    </location>
</feature>
<dbReference type="Pfam" id="PF03915">
    <property type="entry name" value="AIP3"/>
    <property type="match status" value="1"/>
</dbReference>